<dbReference type="AlphaFoldDB" id="A0A934HX04"/>
<feature type="transmembrane region" description="Helical" evidence="16">
    <location>
        <begin position="493"/>
        <end position="511"/>
    </location>
</feature>
<dbReference type="GO" id="GO:0015093">
    <property type="term" value="F:ferrous iron transmembrane transporter activity"/>
    <property type="evidence" value="ECO:0007669"/>
    <property type="project" value="UniProtKB-UniRule"/>
</dbReference>
<keyword evidence="7 14" id="KW-0547">Nucleotide-binding</keyword>
<dbReference type="Pfam" id="PF07664">
    <property type="entry name" value="FeoB_C"/>
    <property type="match status" value="1"/>
</dbReference>
<comment type="function">
    <text evidence="1 16">Probable transporter of a GTP-driven Fe(2+) uptake system.</text>
</comment>
<feature type="binding site" evidence="15">
    <location>
        <position position="47"/>
    </location>
    <ligand>
        <name>Mg(2+)</name>
        <dbReference type="ChEBI" id="CHEBI:18420"/>
        <label>2</label>
    </ligand>
</feature>
<keyword evidence="10" id="KW-0406">Ion transport</keyword>
<organism evidence="19 20">
    <name type="scientific">Corynebacterium meridianum</name>
    <dbReference type="NCBI Taxonomy" id="2765363"/>
    <lineage>
        <taxon>Bacteria</taxon>
        <taxon>Bacillati</taxon>
        <taxon>Actinomycetota</taxon>
        <taxon>Actinomycetes</taxon>
        <taxon>Mycobacteriales</taxon>
        <taxon>Corynebacteriaceae</taxon>
        <taxon>Corynebacterium</taxon>
    </lineage>
</organism>
<comment type="subcellular location">
    <subcellularLocation>
        <location evidence="16">Cell inner membrane</location>
        <topology evidence="16">Multi-pass membrane protein</topology>
    </subcellularLocation>
    <subcellularLocation>
        <location evidence="2">Cell membrane</location>
        <topology evidence="2">Multi-pass membrane protein</topology>
    </subcellularLocation>
</comment>
<dbReference type="Pfam" id="PF02421">
    <property type="entry name" value="FeoB_N"/>
    <property type="match status" value="1"/>
</dbReference>
<reference evidence="19" key="1">
    <citation type="submission" date="2020-12" db="EMBL/GenBank/DDBJ databases">
        <title>Genome public.</title>
        <authorList>
            <person name="Sun Q."/>
        </authorList>
    </citation>
    <scope>NUCLEOTIDE SEQUENCE</scope>
    <source>
        <strain evidence="19">CCM 8863</strain>
    </source>
</reference>
<comment type="caution">
    <text evidence="16">Lacks conserved residue(s) required for the propagation of feature annotation.</text>
</comment>
<dbReference type="InterPro" id="IPR011642">
    <property type="entry name" value="Gate_dom"/>
</dbReference>
<feature type="binding site" evidence="14">
    <location>
        <begin position="60"/>
        <end position="64"/>
    </location>
    <ligand>
        <name>GTP</name>
        <dbReference type="ChEBI" id="CHEBI:37565"/>
        <label>1</label>
    </ligand>
</feature>
<feature type="binding site" evidence="14">
    <location>
        <begin position="35"/>
        <end position="42"/>
    </location>
    <ligand>
        <name>GTP</name>
        <dbReference type="ChEBI" id="CHEBI:37565"/>
        <label>1</label>
    </ligand>
</feature>
<dbReference type="Proteomes" id="UP000645966">
    <property type="component" value="Unassembled WGS sequence"/>
</dbReference>
<evidence type="ECO:0000313" key="19">
    <source>
        <dbReference type="EMBL" id="MBI8988498.1"/>
    </source>
</evidence>
<feature type="transmembrane region" description="Helical" evidence="16">
    <location>
        <begin position="641"/>
        <end position="666"/>
    </location>
</feature>
<dbReference type="EMBL" id="JAEIOS010000009">
    <property type="protein sequence ID" value="MBI8988498.1"/>
    <property type="molecule type" value="Genomic_DNA"/>
</dbReference>
<feature type="binding site" evidence="15">
    <location>
        <position position="49"/>
    </location>
    <ligand>
        <name>Mg(2+)</name>
        <dbReference type="ChEBI" id="CHEBI:18420"/>
        <label>2</label>
    </ligand>
</feature>
<keyword evidence="5 16" id="KW-0410">Iron transport</keyword>
<dbReference type="InterPro" id="IPR030389">
    <property type="entry name" value="G_FEOB_dom"/>
</dbReference>
<evidence type="ECO:0000256" key="4">
    <source>
        <dbReference type="ARBA" id="ARBA00022475"/>
    </source>
</evidence>
<evidence type="ECO:0000256" key="6">
    <source>
        <dbReference type="ARBA" id="ARBA00022692"/>
    </source>
</evidence>
<keyword evidence="12 16" id="KW-0472">Membrane</keyword>
<proteinExistence type="inferred from homology"/>
<evidence type="ECO:0000256" key="9">
    <source>
        <dbReference type="ARBA" id="ARBA00023004"/>
    </source>
</evidence>
<dbReference type="GO" id="GO:0005886">
    <property type="term" value="C:plasma membrane"/>
    <property type="evidence" value="ECO:0007669"/>
    <property type="project" value="UniProtKB-SubCell"/>
</dbReference>
<dbReference type="GO" id="GO:0046872">
    <property type="term" value="F:metal ion binding"/>
    <property type="evidence" value="ECO:0007669"/>
    <property type="project" value="UniProtKB-KW"/>
</dbReference>
<feature type="binding site" evidence="15">
    <location>
        <position position="50"/>
    </location>
    <ligand>
        <name>Mg(2+)</name>
        <dbReference type="ChEBI" id="CHEBI:18420"/>
        <label>2</label>
    </ligand>
</feature>
<dbReference type="InterPro" id="IPR011640">
    <property type="entry name" value="Fe2_transport_prot_B_C"/>
</dbReference>
<dbReference type="PROSITE" id="PS51711">
    <property type="entry name" value="G_FEOB"/>
    <property type="match status" value="1"/>
</dbReference>
<dbReference type="SUPFAM" id="SSF52540">
    <property type="entry name" value="P-loop containing nucleoside triphosphate hydrolases"/>
    <property type="match status" value="1"/>
</dbReference>
<evidence type="ECO:0000256" key="8">
    <source>
        <dbReference type="ARBA" id="ARBA00022989"/>
    </source>
</evidence>
<feature type="binding site" evidence="15">
    <location>
        <position position="46"/>
    </location>
    <ligand>
        <name>Mg(2+)</name>
        <dbReference type="ChEBI" id="CHEBI:18420"/>
        <label>2</label>
    </ligand>
</feature>
<evidence type="ECO:0000256" key="3">
    <source>
        <dbReference type="ARBA" id="ARBA00022448"/>
    </source>
</evidence>
<evidence type="ECO:0000256" key="7">
    <source>
        <dbReference type="ARBA" id="ARBA00022741"/>
    </source>
</evidence>
<feature type="compositionally biased region" description="Basic residues" evidence="17">
    <location>
        <begin position="1"/>
        <end position="10"/>
    </location>
</feature>
<evidence type="ECO:0000256" key="15">
    <source>
        <dbReference type="PIRSR" id="PIRSR603373-2"/>
    </source>
</evidence>
<protein>
    <recommendedName>
        <fullName evidence="13 16">Ferrous iron transport protein B</fullName>
    </recommendedName>
</protein>
<dbReference type="PANTHER" id="PTHR43185">
    <property type="entry name" value="FERROUS IRON TRANSPORT PROTEIN B"/>
    <property type="match status" value="1"/>
</dbReference>
<dbReference type="GO" id="GO:0005525">
    <property type="term" value="F:GTP binding"/>
    <property type="evidence" value="ECO:0007669"/>
    <property type="project" value="UniProtKB-KW"/>
</dbReference>
<dbReference type="PANTHER" id="PTHR43185:SF1">
    <property type="entry name" value="FE(2+) TRANSPORTER FEOB"/>
    <property type="match status" value="1"/>
</dbReference>
<comment type="caution">
    <text evidence="19">The sequence shown here is derived from an EMBL/GenBank/DDBJ whole genome shotgun (WGS) entry which is preliminary data.</text>
</comment>
<keyword evidence="4" id="KW-1003">Cell membrane</keyword>
<dbReference type="InterPro" id="IPR027417">
    <property type="entry name" value="P-loop_NTPase"/>
</dbReference>
<evidence type="ECO:0000256" key="14">
    <source>
        <dbReference type="PIRSR" id="PIRSR603373-1"/>
    </source>
</evidence>
<evidence type="ECO:0000256" key="16">
    <source>
        <dbReference type="RuleBase" id="RU362098"/>
    </source>
</evidence>
<evidence type="ECO:0000256" key="12">
    <source>
        <dbReference type="ARBA" id="ARBA00023136"/>
    </source>
</evidence>
<feature type="transmembrane region" description="Helical" evidence="16">
    <location>
        <begin position="402"/>
        <end position="428"/>
    </location>
</feature>
<dbReference type="Pfam" id="PF07670">
    <property type="entry name" value="Gate"/>
    <property type="match status" value="2"/>
</dbReference>
<keyword evidence="11 14" id="KW-0342">GTP-binding</keyword>
<comment type="similarity">
    <text evidence="16">Belongs to the TRAFAC class TrmE-Era-EngA-EngB-Septin-like GTPase superfamily. FeoB GTPase (TC 9.A.8) family.</text>
</comment>
<keyword evidence="15" id="KW-0460">Magnesium</keyword>
<name>A0A934HX04_9CORY</name>
<keyword evidence="20" id="KW-1185">Reference proteome</keyword>
<keyword evidence="3 16" id="KW-0813">Transport</keyword>
<dbReference type="InterPro" id="IPR050860">
    <property type="entry name" value="FeoB_GTPase"/>
</dbReference>
<dbReference type="RefSeq" id="WP_198737533.1">
    <property type="nucleotide sequence ID" value="NZ_JAEIOS010000009.1"/>
</dbReference>
<feature type="transmembrane region" description="Helical" evidence="16">
    <location>
        <begin position="613"/>
        <end position="634"/>
    </location>
</feature>
<feature type="binding site" evidence="14">
    <location>
        <begin position="84"/>
        <end position="87"/>
    </location>
    <ligand>
        <name>GTP</name>
        <dbReference type="ChEBI" id="CHEBI:37565"/>
        <label>1</label>
    </ligand>
</feature>
<evidence type="ECO:0000313" key="20">
    <source>
        <dbReference type="Proteomes" id="UP000645966"/>
    </source>
</evidence>
<feature type="transmembrane region" description="Helical" evidence="16">
    <location>
        <begin position="324"/>
        <end position="348"/>
    </location>
</feature>
<evidence type="ECO:0000256" key="10">
    <source>
        <dbReference type="ARBA" id="ARBA00023065"/>
    </source>
</evidence>
<accession>A0A934HX04</accession>
<feature type="domain" description="FeoB-type G" evidence="18">
    <location>
        <begin position="28"/>
        <end position="197"/>
    </location>
</feature>
<evidence type="ECO:0000256" key="13">
    <source>
        <dbReference type="NCBIfam" id="TIGR00437"/>
    </source>
</evidence>
<dbReference type="NCBIfam" id="TIGR00437">
    <property type="entry name" value="feoB"/>
    <property type="match status" value="1"/>
</dbReference>
<gene>
    <name evidence="19" type="primary">feoB</name>
    <name evidence="19" type="ORF">JDV75_01785</name>
</gene>
<feature type="region of interest" description="Disordered" evidence="17">
    <location>
        <begin position="1"/>
        <end position="21"/>
    </location>
</feature>
<sequence>MNTHTTRAKNHGASCHGSGGLAPAPPGTPVVALVGAPNAGKSTLFNALTGSRAVMGNWPGTTVEVCRGRWRAGTTKDRTVDIIDFPGAYSLDPMSPDEEFTRAKLIEDPVDERPDAVVVVVDAANLARCLYLVAQIAEEPYRIVVALTKLDVAASRGISVDVDALSRATGVPVVAVDPRRNELSDHLADTVARELERSSCCVTPVRPVAISDGTGMDGEDADFAREDARFAWVDEVCRDAVTSSPAADSVSDRIDRVALHPVAGPLVFLAAMWLVFQITTTVAAPMQDYLDGLFGGPVTDGALWIMNTVGLTWEPLRGLVTEGLIGGVGMVLTFVPLMALMFLCLAVLEDSGYMARAAVVADRLMRAIGLPGKAFIPLIVGFGCNVPAISATRVLGSARQRLVACLLVPFTSCSARLTVYVMVASVFFPEHSGTVVFVMYLISLGLVVLTGLGLRTMVWRTLGSEPLVIDLPVYQLPGPRLALSVMWMRLKGFLHTAGRIIVATVIVVWALQSTPVVGGYGFGDEDLPPQDSAYGAVSSTMAPVFGPAGFGTWSLTGPLITGFVAKEAVISSWAQTYAVEDPTDADPEEQAESPLAAAIRVDFAEASGGHALAAVWAFMIFLLAYTPCVATLAAQRREIGLWWTVVGTAVQLTGAWALAVLVFNALRLVL</sequence>
<keyword evidence="9 16" id="KW-0408">Iron</keyword>
<keyword evidence="8 16" id="KW-1133">Transmembrane helix</keyword>
<keyword evidence="6 16" id="KW-0812">Transmembrane</keyword>
<dbReference type="Gene3D" id="3.40.50.300">
    <property type="entry name" value="P-loop containing nucleotide triphosphate hydrolases"/>
    <property type="match status" value="1"/>
</dbReference>
<dbReference type="InterPro" id="IPR003373">
    <property type="entry name" value="Fe2_transport_prot-B"/>
</dbReference>
<evidence type="ECO:0000256" key="5">
    <source>
        <dbReference type="ARBA" id="ARBA00022496"/>
    </source>
</evidence>
<feature type="transmembrane region" description="Helical" evidence="16">
    <location>
        <begin position="434"/>
        <end position="454"/>
    </location>
</feature>
<evidence type="ECO:0000256" key="17">
    <source>
        <dbReference type="SAM" id="MobiDB-lite"/>
    </source>
</evidence>
<evidence type="ECO:0000256" key="11">
    <source>
        <dbReference type="ARBA" id="ARBA00023134"/>
    </source>
</evidence>
<evidence type="ECO:0000259" key="18">
    <source>
        <dbReference type="PROSITE" id="PS51711"/>
    </source>
</evidence>
<evidence type="ECO:0000256" key="2">
    <source>
        <dbReference type="ARBA" id="ARBA00004651"/>
    </source>
</evidence>
<evidence type="ECO:0000256" key="1">
    <source>
        <dbReference type="ARBA" id="ARBA00003926"/>
    </source>
</evidence>
<feature type="transmembrane region" description="Helical" evidence="16">
    <location>
        <begin position="262"/>
        <end position="284"/>
    </location>
</feature>
<keyword evidence="15" id="KW-0479">Metal-binding</keyword>